<dbReference type="GO" id="GO:0015189">
    <property type="term" value="F:L-lysine transmembrane transporter activity"/>
    <property type="evidence" value="ECO:0007669"/>
    <property type="project" value="TreeGrafter"/>
</dbReference>
<keyword evidence="3" id="KW-0813">Transport</keyword>
<dbReference type="GO" id="GO:0000329">
    <property type="term" value="C:fungal-type vacuole membrane"/>
    <property type="evidence" value="ECO:0007669"/>
    <property type="project" value="TreeGrafter"/>
</dbReference>
<dbReference type="Proteomes" id="UP000077051">
    <property type="component" value="Unassembled WGS sequence"/>
</dbReference>
<proteinExistence type="inferred from homology"/>
<dbReference type="GO" id="GO:0015194">
    <property type="term" value="F:L-serine transmembrane transporter activity"/>
    <property type="evidence" value="ECO:0007669"/>
    <property type="project" value="TreeGrafter"/>
</dbReference>
<keyword evidence="8 9" id="KW-0472">Membrane</keyword>
<comment type="subcellular location">
    <subcellularLocation>
        <location evidence="1">Vacuole membrane</location>
        <topology evidence="1">Multi-pass membrane protein</topology>
    </subcellularLocation>
</comment>
<keyword evidence="12" id="KW-1185">Reference proteome</keyword>
<comment type="similarity">
    <text evidence="2">Belongs to the amino acid/polyamine transporter 2 family.</text>
</comment>
<feature type="transmembrane region" description="Helical" evidence="9">
    <location>
        <begin position="288"/>
        <end position="312"/>
    </location>
</feature>
<evidence type="ECO:0000313" key="12">
    <source>
        <dbReference type="Proteomes" id="UP000077051"/>
    </source>
</evidence>
<dbReference type="GO" id="GO:0005290">
    <property type="term" value="F:L-histidine transmembrane transporter activity"/>
    <property type="evidence" value="ECO:0007669"/>
    <property type="project" value="TreeGrafter"/>
</dbReference>
<feature type="transmembrane region" description="Helical" evidence="9">
    <location>
        <begin position="388"/>
        <end position="408"/>
    </location>
</feature>
<feature type="transmembrane region" description="Helical" evidence="9">
    <location>
        <begin position="141"/>
        <end position="163"/>
    </location>
</feature>
<dbReference type="PANTHER" id="PTHR22950">
    <property type="entry name" value="AMINO ACID TRANSPORTER"/>
    <property type="match status" value="1"/>
</dbReference>
<evidence type="ECO:0000256" key="4">
    <source>
        <dbReference type="ARBA" id="ARBA00022554"/>
    </source>
</evidence>
<dbReference type="PANTHER" id="PTHR22950:SF678">
    <property type="entry name" value="VACUOLAR AMINO ACID TRANSPORTER 5-RELATED"/>
    <property type="match status" value="1"/>
</dbReference>
<feature type="transmembrane region" description="Helical" evidence="9">
    <location>
        <begin position="218"/>
        <end position="236"/>
    </location>
</feature>
<dbReference type="EMBL" id="AMYB01000003">
    <property type="protein sequence ID" value="OAD04845.1"/>
    <property type="molecule type" value="Genomic_DNA"/>
</dbReference>
<dbReference type="GO" id="GO:0005302">
    <property type="term" value="F:L-tyrosine transmembrane transporter activity"/>
    <property type="evidence" value="ECO:0007669"/>
    <property type="project" value="TreeGrafter"/>
</dbReference>
<dbReference type="GO" id="GO:0061459">
    <property type="term" value="F:L-arginine transmembrane transporter activity"/>
    <property type="evidence" value="ECO:0007669"/>
    <property type="project" value="TreeGrafter"/>
</dbReference>
<name>A0A162MSA6_MUCCL</name>
<feature type="transmembrane region" description="Helical" evidence="9">
    <location>
        <begin position="447"/>
        <end position="467"/>
    </location>
</feature>
<keyword evidence="4" id="KW-0926">Vacuole</keyword>
<dbReference type="GO" id="GO:0005313">
    <property type="term" value="F:L-glutamate transmembrane transporter activity"/>
    <property type="evidence" value="ECO:0007669"/>
    <property type="project" value="TreeGrafter"/>
</dbReference>
<evidence type="ECO:0000256" key="1">
    <source>
        <dbReference type="ARBA" id="ARBA00004128"/>
    </source>
</evidence>
<sequence length="471" mass="51878">MAKNNYAAIIDNNDTSASSISSIPALSVFSDIGASLDEQRPLLTNSTVDSSICSSVEVCFEEPSATIASAAINLSNTILGTGMLAMPAALACVGLIPGMFLILYAGATSGLGLYFLARCAGKVGGRNASFSSLSKLTWPKLGIFFDMAIAIKCFGVAISYLIILGDLMPQVIRSFFHHAEEVELLMDRRFWITLSIITAVGPLSYLRKLDSLKYTSLIALFAVAYLVIIVLYHYISPNFPPPPPEAIEYFRFSTKIFSQLPVFIFAFTCHQNIFSVHNELQDNSERSIIKVIFSSIGSAAFIYEVVAVLGYLSFGKDVLGNIILMSDPQSYFVAYGRLAIVILVIFSYPLQAHPCRASIDKIIDSFHRQKQLPQQQDAVIVNHTKRHLIVTTCIVVATYLVAITISQLDLVLSFVGSTGSTTISFILPGFFYLKLFKQDGWNWKRCVALFLVVYGFLVMSICLTFNIKRLL</sequence>
<accession>A0A162MSA6</accession>
<feature type="transmembrane region" description="Helical" evidence="9">
    <location>
        <begin position="414"/>
        <end position="435"/>
    </location>
</feature>
<evidence type="ECO:0000256" key="9">
    <source>
        <dbReference type="SAM" id="Phobius"/>
    </source>
</evidence>
<gene>
    <name evidence="11" type="ORF">MUCCIDRAFT_177757</name>
</gene>
<protein>
    <recommendedName>
        <fullName evidence="10">Amino acid transporter transmembrane domain-containing protein</fullName>
    </recommendedName>
</protein>
<evidence type="ECO:0000256" key="5">
    <source>
        <dbReference type="ARBA" id="ARBA00022692"/>
    </source>
</evidence>
<feature type="transmembrane region" description="Helical" evidence="9">
    <location>
        <begin position="77"/>
        <end position="96"/>
    </location>
</feature>
<evidence type="ECO:0000256" key="3">
    <source>
        <dbReference type="ARBA" id="ARBA00022448"/>
    </source>
</evidence>
<comment type="caution">
    <text evidence="11">The sequence shown here is derived from an EMBL/GenBank/DDBJ whole genome shotgun (WGS) entry which is preliminary data.</text>
</comment>
<evidence type="ECO:0000256" key="7">
    <source>
        <dbReference type="ARBA" id="ARBA00022989"/>
    </source>
</evidence>
<dbReference type="OrthoDB" id="438545at2759"/>
<dbReference type="Pfam" id="PF01490">
    <property type="entry name" value="Aa_trans"/>
    <property type="match status" value="1"/>
</dbReference>
<dbReference type="AlphaFoldDB" id="A0A162MSA6"/>
<dbReference type="STRING" id="747725.A0A162MSA6"/>
<dbReference type="VEuPathDB" id="FungiDB:MUCCIDRAFT_177757"/>
<keyword evidence="6" id="KW-0029">Amino-acid transport</keyword>
<keyword evidence="7 9" id="KW-1133">Transmembrane helix</keyword>
<organism evidence="11 12">
    <name type="scientific">Mucor lusitanicus CBS 277.49</name>
    <dbReference type="NCBI Taxonomy" id="747725"/>
    <lineage>
        <taxon>Eukaryota</taxon>
        <taxon>Fungi</taxon>
        <taxon>Fungi incertae sedis</taxon>
        <taxon>Mucoromycota</taxon>
        <taxon>Mucoromycotina</taxon>
        <taxon>Mucoromycetes</taxon>
        <taxon>Mucorales</taxon>
        <taxon>Mucorineae</taxon>
        <taxon>Mucoraceae</taxon>
        <taxon>Mucor</taxon>
    </lineage>
</organism>
<keyword evidence="5 9" id="KW-0812">Transmembrane</keyword>
<reference evidence="11 12" key="1">
    <citation type="submission" date="2015-06" db="EMBL/GenBank/DDBJ databases">
        <title>Expansion of signal transduction pathways in fungi by whole-genome duplication.</title>
        <authorList>
            <consortium name="DOE Joint Genome Institute"/>
            <person name="Corrochano L.M."/>
            <person name="Kuo A."/>
            <person name="Marcet-Houben M."/>
            <person name="Polaino S."/>
            <person name="Salamov A."/>
            <person name="Villalobos J.M."/>
            <person name="Alvarez M.I."/>
            <person name="Avalos J."/>
            <person name="Benito E.P."/>
            <person name="Benoit I."/>
            <person name="Burger G."/>
            <person name="Camino L.P."/>
            <person name="Canovas D."/>
            <person name="Cerda-Olmedo E."/>
            <person name="Cheng J.-F."/>
            <person name="Dominguez A."/>
            <person name="Elias M."/>
            <person name="Eslava A.P."/>
            <person name="Glaser F."/>
            <person name="Grimwood J."/>
            <person name="Gutierrez G."/>
            <person name="Heitman J."/>
            <person name="Henrissat B."/>
            <person name="Iturriaga E.A."/>
            <person name="Lang B.F."/>
            <person name="Lavin J.L."/>
            <person name="Lee S."/>
            <person name="Li W."/>
            <person name="Lindquist E."/>
            <person name="Lopez-Garcia S."/>
            <person name="Luque E.M."/>
            <person name="Marcos A.T."/>
            <person name="Martin J."/>
            <person name="Mccluskey K."/>
            <person name="Medina H.R."/>
            <person name="Miralles-Duran A."/>
            <person name="Miyazaki A."/>
            <person name="Munoz-Torres E."/>
            <person name="Oguiza J.A."/>
            <person name="Ohm R."/>
            <person name="Olmedo M."/>
            <person name="Orejas M."/>
            <person name="Ortiz-Castellanos L."/>
            <person name="Pisabarro A.G."/>
            <person name="Rodriguez-Romero J."/>
            <person name="Ruiz-Herrera J."/>
            <person name="Ruiz-Vazquez R."/>
            <person name="Sanz C."/>
            <person name="Schackwitz W."/>
            <person name="Schmutz J."/>
            <person name="Shahriari M."/>
            <person name="Shelest E."/>
            <person name="Silva-Franco F."/>
            <person name="Soanes D."/>
            <person name="Syed K."/>
            <person name="Tagua V.G."/>
            <person name="Talbot N.J."/>
            <person name="Thon M."/>
            <person name="De Vries R.P."/>
            <person name="Wiebenga A."/>
            <person name="Yadav J.S."/>
            <person name="Braun E.L."/>
            <person name="Baker S."/>
            <person name="Garre V."/>
            <person name="Horwitz B."/>
            <person name="Torres-Martinez S."/>
            <person name="Idnurm A."/>
            <person name="Herrera-Estrella A."/>
            <person name="Gabaldon T."/>
            <person name="Grigoriev I.V."/>
        </authorList>
    </citation>
    <scope>NUCLEOTIDE SEQUENCE [LARGE SCALE GENOMIC DNA]</scope>
    <source>
        <strain evidence="11 12">CBS 277.49</strain>
    </source>
</reference>
<evidence type="ECO:0000259" key="10">
    <source>
        <dbReference type="Pfam" id="PF01490"/>
    </source>
</evidence>
<evidence type="ECO:0000256" key="2">
    <source>
        <dbReference type="ARBA" id="ARBA00008066"/>
    </source>
</evidence>
<dbReference type="InterPro" id="IPR013057">
    <property type="entry name" value="AA_transpt_TM"/>
</dbReference>
<feature type="domain" description="Amino acid transporter transmembrane" evidence="10">
    <location>
        <begin position="65"/>
        <end position="464"/>
    </location>
</feature>
<evidence type="ECO:0000256" key="6">
    <source>
        <dbReference type="ARBA" id="ARBA00022970"/>
    </source>
</evidence>
<evidence type="ECO:0000313" key="11">
    <source>
        <dbReference type="EMBL" id="OAD04845.1"/>
    </source>
</evidence>
<feature type="transmembrane region" description="Helical" evidence="9">
    <location>
        <begin position="332"/>
        <end position="350"/>
    </location>
</feature>
<feature type="transmembrane region" description="Helical" evidence="9">
    <location>
        <begin position="256"/>
        <end position="276"/>
    </location>
</feature>
<evidence type="ECO:0000256" key="8">
    <source>
        <dbReference type="ARBA" id="ARBA00023136"/>
    </source>
</evidence>